<dbReference type="InterPro" id="IPR004274">
    <property type="entry name" value="FCP1_dom"/>
</dbReference>
<dbReference type="InterPro" id="IPR023214">
    <property type="entry name" value="HAD_sf"/>
</dbReference>
<evidence type="ECO:0000256" key="1">
    <source>
        <dbReference type="RuleBase" id="RU365079"/>
    </source>
</evidence>
<comment type="function">
    <text evidence="1">Essential component of the TIM23 complex, a complex that mediates the translocation of transit peptide-containing proteins across the mitochondrial inner membrane.</text>
</comment>
<evidence type="ECO:0000313" key="4">
    <source>
        <dbReference type="Proteomes" id="UP000015354"/>
    </source>
</evidence>
<keyword evidence="1" id="KW-0811">Translocation</keyword>
<dbReference type="PROSITE" id="PS50969">
    <property type="entry name" value="FCP1"/>
    <property type="match status" value="1"/>
</dbReference>
<dbReference type="Proteomes" id="UP000015354">
    <property type="component" value="Unassembled WGS sequence"/>
</dbReference>
<dbReference type="InterPro" id="IPR036412">
    <property type="entry name" value="HAD-like_sf"/>
</dbReference>
<dbReference type="Pfam" id="PF03031">
    <property type="entry name" value="NIF"/>
    <property type="match status" value="1"/>
</dbReference>
<evidence type="ECO:0000313" key="3">
    <source>
        <dbReference type="EMBL" id="EPY35828.1"/>
    </source>
</evidence>
<sequence length="177" mass="20306">MKNLEIVLWTASTKETASCVVEQLHESGLVFDDTIFRSKLWFTEPVHSKDLRLLGRDMDRVVLVDNSANCCKLNPLNAILIEDFHGFRHEEDAALVNVYYMVEALIKFAEEGTSVQEGLQRLAMEGHLCRTITYPMPEMWRNLPLSEIPPLKVPPHGKFVRANTAPPSRSIMKYWSY</sequence>
<dbReference type="GO" id="GO:0015031">
    <property type="term" value="P:protein transport"/>
    <property type="evidence" value="ECO:0007669"/>
    <property type="project" value="UniProtKB-KW"/>
</dbReference>
<dbReference type="SUPFAM" id="SSF56784">
    <property type="entry name" value="HAD-like"/>
    <property type="match status" value="1"/>
</dbReference>
<reference evidence="3 4" key="1">
    <citation type="journal article" date="2013" name="PLoS ONE">
        <title>Predicting the Proteins of Angomonas deanei, Strigomonas culicis and Their Respective Endosymbionts Reveals New Aspects of the Trypanosomatidae Family.</title>
        <authorList>
            <person name="Motta M.C."/>
            <person name="Martins A.C."/>
            <person name="de Souza S.S."/>
            <person name="Catta-Preta C.M."/>
            <person name="Silva R."/>
            <person name="Klein C.C."/>
            <person name="de Almeida L.G."/>
            <person name="de Lima Cunha O."/>
            <person name="Ciapina L.P."/>
            <person name="Brocchi M."/>
            <person name="Colabardini A.C."/>
            <person name="de Araujo Lima B."/>
            <person name="Machado C.R."/>
            <person name="de Almeida Soares C.M."/>
            <person name="Probst C.M."/>
            <person name="de Menezes C.B."/>
            <person name="Thompson C.E."/>
            <person name="Bartholomeu D.C."/>
            <person name="Gradia D.F."/>
            <person name="Pavoni D.P."/>
            <person name="Grisard E.C."/>
            <person name="Fantinatti-Garboggini F."/>
            <person name="Marchini F.K."/>
            <person name="Rodrigues-Luiz G.F."/>
            <person name="Wagner G."/>
            <person name="Goldman G.H."/>
            <person name="Fietto J.L."/>
            <person name="Elias M.C."/>
            <person name="Goldman M.H."/>
            <person name="Sagot M.F."/>
            <person name="Pereira M."/>
            <person name="Stoco P.H."/>
            <person name="de Mendonca-Neto R.P."/>
            <person name="Teixeira S.M."/>
            <person name="Maciel T.E."/>
            <person name="de Oliveira Mendes T.A."/>
            <person name="Urmenyi T.P."/>
            <person name="de Souza W."/>
            <person name="Schenkman S."/>
            <person name="de Vasconcelos A.T."/>
        </authorList>
    </citation>
    <scope>NUCLEOTIDE SEQUENCE [LARGE SCALE GENOMIC DNA]</scope>
</reference>
<comment type="subunit">
    <text evidence="1">Component of the TIM23 complex.</text>
</comment>
<proteinExistence type="inferred from homology"/>
<comment type="subcellular location">
    <subcellularLocation>
        <location evidence="1">Mitochondrion inner membrane</location>
        <topology evidence="1">Single-pass membrane protein</topology>
    </subcellularLocation>
</comment>
<organism evidence="3 4">
    <name type="scientific">Strigomonas culicis</name>
    <dbReference type="NCBI Taxonomy" id="28005"/>
    <lineage>
        <taxon>Eukaryota</taxon>
        <taxon>Discoba</taxon>
        <taxon>Euglenozoa</taxon>
        <taxon>Kinetoplastea</taxon>
        <taxon>Metakinetoplastina</taxon>
        <taxon>Trypanosomatida</taxon>
        <taxon>Trypanosomatidae</taxon>
        <taxon>Strigomonadinae</taxon>
        <taxon>Strigomonas</taxon>
    </lineage>
</organism>
<dbReference type="InterPro" id="IPR050365">
    <property type="entry name" value="TIM50"/>
</dbReference>
<comment type="caution">
    <text evidence="3">The sequence shown here is derived from an EMBL/GenBank/DDBJ whole genome shotgun (WGS) entry which is preliminary data.</text>
</comment>
<name>S9V4M0_9TRYP</name>
<dbReference type="PANTHER" id="PTHR12210">
    <property type="entry name" value="DULLARD PROTEIN PHOSPHATASE"/>
    <property type="match status" value="1"/>
</dbReference>
<evidence type="ECO:0000259" key="2">
    <source>
        <dbReference type="PROSITE" id="PS50969"/>
    </source>
</evidence>
<dbReference type="Gene3D" id="3.40.50.1000">
    <property type="entry name" value="HAD superfamily/HAD-like"/>
    <property type="match status" value="1"/>
</dbReference>
<keyword evidence="1" id="KW-0809">Transit peptide</keyword>
<dbReference type="OrthoDB" id="277011at2759"/>
<dbReference type="SMART" id="SM00577">
    <property type="entry name" value="CPDc"/>
    <property type="match status" value="1"/>
</dbReference>
<keyword evidence="1" id="KW-0653">Protein transport</keyword>
<gene>
    <name evidence="3" type="ORF">STCU_00891</name>
</gene>
<accession>S9V4M0</accession>
<comment type="similarity">
    <text evidence="1">Belongs to the TIM50 family.</text>
</comment>
<keyword evidence="1" id="KW-0813">Transport</keyword>
<protein>
    <recommendedName>
        <fullName evidence="1">Mitochondrial import inner membrane translocase subunit TIM50</fullName>
    </recommendedName>
</protein>
<dbReference type="GO" id="GO:0005744">
    <property type="term" value="C:TIM23 mitochondrial import inner membrane translocase complex"/>
    <property type="evidence" value="ECO:0007669"/>
    <property type="project" value="UniProtKB-UniRule"/>
</dbReference>
<keyword evidence="4" id="KW-1185">Reference proteome</keyword>
<feature type="domain" description="FCP1 homology" evidence="2">
    <location>
        <begin position="1"/>
        <end position="105"/>
    </location>
</feature>
<dbReference type="AlphaFoldDB" id="S9V4M0"/>
<keyword evidence="1" id="KW-0496">Mitochondrion</keyword>
<dbReference type="EMBL" id="ATMH01000891">
    <property type="protein sequence ID" value="EPY35828.1"/>
    <property type="molecule type" value="Genomic_DNA"/>
</dbReference>